<accession>E1IEC7</accession>
<evidence type="ECO:0000313" key="4">
    <source>
        <dbReference type="EMBL" id="EFO80453.1"/>
    </source>
</evidence>
<dbReference type="eggNOG" id="COG3103">
    <property type="taxonomic scope" value="Bacteria"/>
</dbReference>
<proteinExistence type="predicted"/>
<feature type="compositionally biased region" description="Low complexity" evidence="1">
    <location>
        <begin position="231"/>
        <end position="256"/>
    </location>
</feature>
<organism evidence="4 5">
    <name type="scientific">Oscillochloris trichoides DG-6</name>
    <dbReference type="NCBI Taxonomy" id="765420"/>
    <lineage>
        <taxon>Bacteria</taxon>
        <taxon>Bacillati</taxon>
        <taxon>Chloroflexota</taxon>
        <taxon>Chloroflexia</taxon>
        <taxon>Chloroflexales</taxon>
        <taxon>Chloroflexineae</taxon>
        <taxon>Oscillochloridaceae</taxon>
        <taxon>Oscillochloris</taxon>
    </lineage>
</organism>
<comment type="caution">
    <text evidence="4">The sequence shown here is derived from an EMBL/GenBank/DDBJ whole genome shotgun (WGS) entry which is preliminary data.</text>
</comment>
<dbReference type="InterPro" id="IPR003646">
    <property type="entry name" value="SH3-like_bac-type"/>
</dbReference>
<dbReference type="Gene3D" id="2.30.30.40">
    <property type="entry name" value="SH3 Domains"/>
    <property type="match status" value="2"/>
</dbReference>
<feature type="domain" description="SH3b" evidence="3">
    <location>
        <begin position="356"/>
        <end position="406"/>
    </location>
</feature>
<protein>
    <submittedName>
        <fullName evidence="4">SH3 type 3 domain protein</fullName>
    </submittedName>
</protein>
<dbReference type="Pfam" id="PF08239">
    <property type="entry name" value="SH3_3"/>
    <property type="match status" value="2"/>
</dbReference>
<feature type="transmembrane region" description="Helical" evidence="2">
    <location>
        <begin position="12"/>
        <end position="31"/>
    </location>
</feature>
<evidence type="ECO:0000313" key="5">
    <source>
        <dbReference type="Proteomes" id="UP000054010"/>
    </source>
</evidence>
<feature type="transmembrane region" description="Helical" evidence="2">
    <location>
        <begin position="82"/>
        <end position="103"/>
    </location>
</feature>
<evidence type="ECO:0000259" key="3">
    <source>
        <dbReference type="Pfam" id="PF08239"/>
    </source>
</evidence>
<feature type="domain" description="SH3b" evidence="3">
    <location>
        <begin position="289"/>
        <end position="334"/>
    </location>
</feature>
<keyword evidence="2" id="KW-0812">Transmembrane</keyword>
<keyword evidence="5" id="KW-1185">Reference proteome</keyword>
<evidence type="ECO:0000256" key="1">
    <source>
        <dbReference type="SAM" id="MobiDB-lite"/>
    </source>
</evidence>
<name>E1IEC7_9CHLR</name>
<reference evidence="4 5" key="1">
    <citation type="journal article" date="2011" name="J. Bacteriol.">
        <title>Draft genome sequence of the anoxygenic filamentous phototrophic bacterium Oscillochloris trichoides subsp. DG-6.</title>
        <authorList>
            <person name="Kuznetsov B.B."/>
            <person name="Ivanovsky R.N."/>
            <person name="Keppen O.I."/>
            <person name="Sukhacheva M.V."/>
            <person name="Bumazhkin B.K."/>
            <person name="Patutina E.O."/>
            <person name="Beletsky A.V."/>
            <person name="Mardanov A.V."/>
            <person name="Baslerov R.V."/>
            <person name="Panteleeva A.N."/>
            <person name="Kolganova T.V."/>
            <person name="Ravin N.V."/>
            <person name="Skryabin K.G."/>
        </authorList>
    </citation>
    <scope>NUCLEOTIDE SEQUENCE [LARGE SCALE GENOMIC DNA]</scope>
    <source>
        <strain evidence="4 5">DG-6</strain>
    </source>
</reference>
<evidence type="ECO:0000256" key="2">
    <source>
        <dbReference type="SAM" id="Phobius"/>
    </source>
</evidence>
<dbReference type="HOGENOM" id="CLU_665145_0_0_0"/>
<dbReference type="OrthoDB" id="150478at2"/>
<dbReference type="STRING" id="765420.OSCT_1678"/>
<dbReference type="AlphaFoldDB" id="E1IEC7"/>
<dbReference type="EMBL" id="ADVR01000052">
    <property type="protein sequence ID" value="EFO80453.1"/>
    <property type="molecule type" value="Genomic_DNA"/>
</dbReference>
<keyword evidence="2" id="KW-0472">Membrane</keyword>
<feature type="region of interest" description="Disordered" evidence="1">
    <location>
        <begin position="231"/>
        <end position="261"/>
    </location>
</feature>
<gene>
    <name evidence="4" type="ORF">OSCT_1678</name>
</gene>
<sequence>MQDLLSRLNPMIAIILIVAGVIALVVVVILARRLRRGQPSLDESISVAPTLGGTVDYTSLPLDEEPTGWRDRFARLSLAGKILLILVPILVILGLLVLILTLMGGNQPPPAPPAPTATPEPISITLTKADIIRVTPITLSVVGTTTGLADATEVTIALLADGAPLAYFDPTLSVGQVSAGRIDIKAIKLESAEPLRENVNYTVQATTSGGEASAEMPLGIPASYAPDLFGTAEAEPTPTLEPTSTPSTVETATPEVSPTPTIGVVSGTEVAVVNGGNVRALPFVMPNNRVGGVDAGNRVQIIEQTPNGEWYRISFINTDDGQQKEGWISASLLSVTAEMKAQVPVATIVTVFVAGSVYTEANTTSKPVDQVNVYEIVNLKQKTADGTWYEIETVRGNSGWVAKGLLGIPDDVAAKVPVAP</sequence>
<dbReference type="Proteomes" id="UP000054010">
    <property type="component" value="Unassembled WGS sequence"/>
</dbReference>
<keyword evidence="2" id="KW-1133">Transmembrane helix</keyword>